<name>A0ABQ4SXE1_9HYPH</name>
<protein>
    <recommendedName>
        <fullName evidence="1">Anti-sigma K factor RskA C-terminal domain-containing protein</fullName>
    </recommendedName>
</protein>
<dbReference type="InterPro" id="IPR018764">
    <property type="entry name" value="RskA_C"/>
</dbReference>
<dbReference type="Pfam" id="PF10099">
    <property type="entry name" value="RskA_C"/>
    <property type="match status" value="1"/>
</dbReference>
<sequence length="249" mass="26509">MIPSAPDDRDVLAGEYVLGLLDADTVREVERAMGTDADLRDRVAYWETRLLALSEGLAPEADDPALWARIERDVAALRQRRAAAPAPERSVRRLWRSAPFWRGATALATAAAILLAVLPGGVGQPSESATRFYALLQSRDDSGAESGPGWLIQVAEDGTVRSIPLASVAPGRGRALQLWTLWDQARGPVSLGVLPPGGSVRLPPERLGTIGSGQLFEITLEPEAGSPTGRPTGRILFIGRASAPPTRAL</sequence>
<comment type="caution">
    <text evidence="2">The sequence shown here is derived from an EMBL/GenBank/DDBJ whole genome shotgun (WGS) entry which is preliminary data.</text>
</comment>
<reference evidence="2" key="1">
    <citation type="journal article" date="2021" name="Front. Microbiol.">
        <title>Comprehensive Comparative Genomics and Phenotyping of Methylobacterium Species.</title>
        <authorList>
            <person name="Alessa O."/>
            <person name="Ogura Y."/>
            <person name="Fujitani Y."/>
            <person name="Takami H."/>
            <person name="Hayashi T."/>
            <person name="Sahin N."/>
            <person name="Tani A."/>
        </authorList>
    </citation>
    <scope>NUCLEOTIDE SEQUENCE</scope>
    <source>
        <strain evidence="2">LMG 23639</strain>
    </source>
</reference>
<evidence type="ECO:0000259" key="1">
    <source>
        <dbReference type="Pfam" id="PF10099"/>
    </source>
</evidence>
<dbReference type="EMBL" id="BPQR01000046">
    <property type="protein sequence ID" value="GJE07537.1"/>
    <property type="molecule type" value="Genomic_DNA"/>
</dbReference>
<feature type="domain" description="Anti-sigma K factor RskA C-terminal" evidence="1">
    <location>
        <begin position="107"/>
        <end position="235"/>
    </location>
</feature>
<dbReference type="RefSeq" id="WP_238276751.1">
    <property type="nucleotide sequence ID" value="NZ_BPQR01000046.1"/>
</dbReference>
<dbReference type="PANTHER" id="PTHR37461:SF1">
    <property type="entry name" value="ANTI-SIGMA-K FACTOR RSKA"/>
    <property type="match status" value="1"/>
</dbReference>
<accession>A0ABQ4SXE1</accession>
<organism evidence="2 3">
    <name type="scientific">Methylobacterium jeotgali</name>
    <dbReference type="NCBI Taxonomy" id="381630"/>
    <lineage>
        <taxon>Bacteria</taxon>
        <taxon>Pseudomonadati</taxon>
        <taxon>Pseudomonadota</taxon>
        <taxon>Alphaproteobacteria</taxon>
        <taxon>Hyphomicrobiales</taxon>
        <taxon>Methylobacteriaceae</taxon>
        <taxon>Methylobacterium</taxon>
    </lineage>
</organism>
<reference evidence="2" key="2">
    <citation type="submission" date="2021-08" db="EMBL/GenBank/DDBJ databases">
        <authorList>
            <person name="Tani A."/>
            <person name="Ola A."/>
            <person name="Ogura Y."/>
            <person name="Katsura K."/>
            <person name="Hayashi T."/>
        </authorList>
    </citation>
    <scope>NUCLEOTIDE SEQUENCE</scope>
    <source>
        <strain evidence="2">LMG 23639</strain>
    </source>
</reference>
<evidence type="ECO:0000313" key="3">
    <source>
        <dbReference type="Proteomes" id="UP001055102"/>
    </source>
</evidence>
<gene>
    <name evidence="2" type="ORF">AOPFMNJM_2866</name>
</gene>
<dbReference type="Proteomes" id="UP001055102">
    <property type="component" value="Unassembled WGS sequence"/>
</dbReference>
<keyword evidence="3" id="KW-1185">Reference proteome</keyword>
<dbReference type="InterPro" id="IPR051474">
    <property type="entry name" value="Anti-sigma-K/W_factor"/>
</dbReference>
<dbReference type="PANTHER" id="PTHR37461">
    <property type="entry name" value="ANTI-SIGMA-K FACTOR RSKA"/>
    <property type="match status" value="1"/>
</dbReference>
<proteinExistence type="predicted"/>
<evidence type="ECO:0000313" key="2">
    <source>
        <dbReference type="EMBL" id="GJE07537.1"/>
    </source>
</evidence>